<proteinExistence type="predicted"/>
<comment type="caution">
    <text evidence="2">The sequence shown here is derived from an EMBL/GenBank/DDBJ whole genome shotgun (WGS) entry which is preliminary data.</text>
</comment>
<evidence type="ECO:0000313" key="2">
    <source>
        <dbReference type="EMBL" id="CAE7487484.1"/>
    </source>
</evidence>
<protein>
    <submittedName>
        <fullName evidence="2">DSPTP1B protein</fullName>
    </submittedName>
</protein>
<feature type="region of interest" description="Disordered" evidence="1">
    <location>
        <begin position="1"/>
        <end position="56"/>
    </location>
</feature>
<keyword evidence="3" id="KW-1185">Reference proteome</keyword>
<reference evidence="2" key="1">
    <citation type="submission" date="2021-02" db="EMBL/GenBank/DDBJ databases">
        <authorList>
            <person name="Dougan E. K."/>
            <person name="Rhodes N."/>
            <person name="Thang M."/>
            <person name="Chan C."/>
        </authorList>
    </citation>
    <scope>NUCLEOTIDE SEQUENCE</scope>
</reference>
<dbReference type="AlphaFoldDB" id="A0A812SSF6"/>
<sequence>MKATGVSRDSPYRDVPAAPRLAFSQGQPSTTSTGTSWASQALQRGPSNKDPLTGHMLSCSASAHVSGTSSLRAQEPRGF</sequence>
<dbReference type="EMBL" id="CAJNJA010022146">
    <property type="protein sequence ID" value="CAE7487484.1"/>
    <property type="molecule type" value="Genomic_DNA"/>
</dbReference>
<accession>A0A812SSF6</accession>
<evidence type="ECO:0000256" key="1">
    <source>
        <dbReference type="SAM" id="MobiDB-lite"/>
    </source>
</evidence>
<feature type="compositionally biased region" description="Polar residues" evidence="1">
    <location>
        <begin position="37"/>
        <end position="46"/>
    </location>
</feature>
<gene>
    <name evidence="2" type="primary">DSPTP1B</name>
    <name evidence="2" type="ORF">SNEC2469_LOCUS13851</name>
</gene>
<dbReference type="Proteomes" id="UP000601435">
    <property type="component" value="Unassembled WGS sequence"/>
</dbReference>
<name>A0A812SSF6_9DINO</name>
<evidence type="ECO:0000313" key="3">
    <source>
        <dbReference type="Proteomes" id="UP000601435"/>
    </source>
</evidence>
<organism evidence="2 3">
    <name type="scientific">Symbiodinium necroappetens</name>
    <dbReference type="NCBI Taxonomy" id="1628268"/>
    <lineage>
        <taxon>Eukaryota</taxon>
        <taxon>Sar</taxon>
        <taxon>Alveolata</taxon>
        <taxon>Dinophyceae</taxon>
        <taxon>Suessiales</taxon>
        <taxon>Symbiodiniaceae</taxon>
        <taxon>Symbiodinium</taxon>
    </lineage>
</organism>
<feature type="compositionally biased region" description="Low complexity" evidence="1">
    <location>
        <begin position="24"/>
        <end position="36"/>
    </location>
</feature>